<keyword evidence="2" id="KW-1133">Transmembrane helix</keyword>
<dbReference type="RefSeq" id="WP_014372121.1">
    <property type="nucleotide sequence ID" value="NC_016935.1"/>
</dbReference>
<dbReference type="KEGG" id="pmq:PM3016_6323"/>
<organism evidence="3 4">
    <name type="scientific">Paenibacillus mucilaginosus 3016</name>
    <dbReference type="NCBI Taxonomy" id="1116391"/>
    <lineage>
        <taxon>Bacteria</taxon>
        <taxon>Bacillati</taxon>
        <taxon>Bacillota</taxon>
        <taxon>Bacilli</taxon>
        <taxon>Bacillales</taxon>
        <taxon>Paenibacillaceae</taxon>
        <taxon>Paenibacillus</taxon>
    </lineage>
</organism>
<accession>H6NE02</accession>
<dbReference type="Proteomes" id="UP000007523">
    <property type="component" value="Chromosome"/>
</dbReference>
<dbReference type="STRING" id="1116391.PM3016_6323"/>
<reference evidence="3 4" key="1">
    <citation type="journal article" date="2012" name="J. Bacteriol.">
        <title>Complete Genome Sequence of Paenibacillus mucilaginosus 3016, a Bacterium Functional as Microbial Fertilizer.</title>
        <authorList>
            <person name="Ma M."/>
            <person name="Wang Z."/>
            <person name="Li L."/>
            <person name="Jiang X."/>
            <person name="Guan D."/>
            <person name="Cao F."/>
            <person name="Chen H."/>
            <person name="Wang X."/>
            <person name="Shen D."/>
            <person name="Du B."/>
            <person name="Li J."/>
        </authorList>
    </citation>
    <scope>NUCLEOTIDE SEQUENCE [LARGE SCALE GENOMIC DNA]</scope>
    <source>
        <strain evidence="3 4">3016</strain>
    </source>
</reference>
<name>H6NE02_9BACL</name>
<keyword evidence="2" id="KW-0472">Membrane</keyword>
<evidence type="ECO:0000313" key="4">
    <source>
        <dbReference type="Proteomes" id="UP000007523"/>
    </source>
</evidence>
<evidence type="ECO:0000256" key="2">
    <source>
        <dbReference type="SAM" id="Phobius"/>
    </source>
</evidence>
<sequence>MNTPMEPAGRPNAVRAGVPGQRRKRRTYLVLLLFWLLLVGGGAFVAKLYTDHLRRQIAADIAAQTDARLIQVQQQYESQIAGLRESLGGDIAKLQEKIDSVNELLAFTKDSASSKTDNSNQLYTQLSELQKKLEALQKQLDALQ</sequence>
<keyword evidence="4" id="KW-1185">Reference proteome</keyword>
<dbReference type="EMBL" id="CP003235">
    <property type="protein sequence ID" value="AFC32955.1"/>
    <property type="molecule type" value="Genomic_DNA"/>
</dbReference>
<proteinExistence type="predicted"/>
<evidence type="ECO:0000313" key="3">
    <source>
        <dbReference type="EMBL" id="AFC32955.1"/>
    </source>
</evidence>
<dbReference type="HOGENOM" id="CLU_1883707_0_0_9"/>
<feature type="coiled-coil region" evidence="1">
    <location>
        <begin position="84"/>
        <end position="139"/>
    </location>
</feature>
<keyword evidence="2" id="KW-0812">Transmembrane</keyword>
<protein>
    <submittedName>
        <fullName evidence="3">Uncharacterized protein</fullName>
    </submittedName>
</protein>
<dbReference type="AlphaFoldDB" id="H6NE02"/>
<feature type="transmembrane region" description="Helical" evidence="2">
    <location>
        <begin position="28"/>
        <end position="49"/>
    </location>
</feature>
<keyword evidence="1" id="KW-0175">Coiled coil</keyword>
<evidence type="ECO:0000256" key="1">
    <source>
        <dbReference type="SAM" id="Coils"/>
    </source>
</evidence>
<gene>
    <name evidence="3" type="ORF">PM3016_6323</name>
</gene>